<evidence type="ECO:0000256" key="1">
    <source>
        <dbReference type="SAM" id="Phobius"/>
    </source>
</evidence>
<reference evidence="3" key="1">
    <citation type="submission" date="2025-08" db="UniProtKB">
        <authorList>
            <consortium name="RefSeq"/>
        </authorList>
    </citation>
    <scope>IDENTIFICATION</scope>
</reference>
<sequence>MGEFSDFLNYVVLFEQILLTSLQAMGTWGTVGVVGAAAVAGVAILCNLPTNPFVRAPQKATLEYLEQTQLQTFGSEPKHFQVDCKVPFCFIVF</sequence>
<evidence type="ECO:0000313" key="2">
    <source>
        <dbReference type="Proteomes" id="UP000694888"/>
    </source>
</evidence>
<evidence type="ECO:0000313" key="3">
    <source>
        <dbReference type="RefSeq" id="XP_035825550.1"/>
    </source>
</evidence>
<keyword evidence="1" id="KW-1133">Transmembrane helix</keyword>
<gene>
    <name evidence="3" type="primary">LOC118477650</name>
</gene>
<dbReference type="RefSeq" id="XP_035825550.1">
    <property type="nucleotide sequence ID" value="XM_035969657.1"/>
</dbReference>
<keyword evidence="1" id="KW-0472">Membrane</keyword>
<proteinExistence type="predicted"/>
<dbReference type="Proteomes" id="UP000694888">
    <property type="component" value="Unplaced"/>
</dbReference>
<keyword evidence="2" id="KW-1185">Reference proteome</keyword>
<protein>
    <submittedName>
        <fullName evidence="3">Peroxiredoxin-like 2A</fullName>
    </submittedName>
</protein>
<organism evidence="2 3">
    <name type="scientific">Aplysia californica</name>
    <name type="common">California sea hare</name>
    <dbReference type="NCBI Taxonomy" id="6500"/>
    <lineage>
        <taxon>Eukaryota</taxon>
        <taxon>Metazoa</taxon>
        <taxon>Spiralia</taxon>
        <taxon>Lophotrochozoa</taxon>
        <taxon>Mollusca</taxon>
        <taxon>Gastropoda</taxon>
        <taxon>Heterobranchia</taxon>
        <taxon>Euthyneura</taxon>
        <taxon>Tectipleura</taxon>
        <taxon>Aplysiida</taxon>
        <taxon>Aplysioidea</taxon>
        <taxon>Aplysiidae</taxon>
        <taxon>Aplysia</taxon>
    </lineage>
</organism>
<accession>A0ABM1VT08</accession>
<feature type="transmembrane region" description="Helical" evidence="1">
    <location>
        <begin position="28"/>
        <end position="48"/>
    </location>
</feature>
<name>A0ABM1VT08_APLCA</name>
<dbReference type="GeneID" id="118477650"/>
<keyword evidence="1" id="KW-0812">Transmembrane</keyword>